<reference evidence="1 2" key="1">
    <citation type="submission" date="2015-03" db="EMBL/GenBank/DDBJ databases">
        <title>Complete genome sequence of Muricauda lutaonensis CC-HSB-11T, isolated from a coastal hot spring.</title>
        <authorList>
            <person name="Kim K.M."/>
        </authorList>
    </citation>
    <scope>NUCLEOTIDE SEQUENCE [LARGE SCALE GENOMIC DNA]</scope>
    <source>
        <strain evidence="1 2">CC-HSB-11</strain>
    </source>
</reference>
<dbReference type="STRING" id="516051.VC82_914"/>
<gene>
    <name evidence="1" type="ORF">VC82_914</name>
</gene>
<dbReference type="PATRIC" id="fig|516051.4.peg.948"/>
<dbReference type="AlphaFoldDB" id="A0A0D5YRN6"/>
<protein>
    <recommendedName>
        <fullName evidence="3">TonB-dependent receptor</fullName>
    </recommendedName>
</protein>
<dbReference type="EMBL" id="CP011071">
    <property type="protein sequence ID" value="AKA34564.1"/>
    <property type="molecule type" value="Genomic_DNA"/>
</dbReference>
<evidence type="ECO:0000313" key="2">
    <source>
        <dbReference type="Proteomes" id="UP000032726"/>
    </source>
</evidence>
<dbReference type="InterPro" id="IPR008969">
    <property type="entry name" value="CarboxyPept-like_regulatory"/>
</dbReference>
<organism evidence="1 2">
    <name type="scientific">Flagellimonas lutaonensis</name>
    <dbReference type="NCBI Taxonomy" id="516051"/>
    <lineage>
        <taxon>Bacteria</taxon>
        <taxon>Pseudomonadati</taxon>
        <taxon>Bacteroidota</taxon>
        <taxon>Flavobacteriia</taxon>
        <taxon>Flavobacteriales</taxon>
        <taxon>Flavobacteriaceae</taxon>
        <taxon>Flagellimonas</taxon>
    </lineage>
</organism>
<evidence type="ECO:0000313" key="1">
    <source>
        <dbReference type="EMBL" id="AKA34564.1"/>
    </source>
</evidence>
<accession>A0A0D5YRN6</accession>
<name>A0A0D5YRN6_9FLAO</name>
<dbReference type="SUPFAM" id="SSF56935">
    <property type="entry name" value="Porins"/>
    <property type="match status" value="1"/>
</dbReference>
<dbReference type="HOGENOM" id="CLU_012729_1_0_10"/>
<sequence length="883" mass="102071">MLKSFILPIAFITLFNLNVSSQEQVFFIGKVTDSLNIGLEGANILLLNKEGKFPPSFGISGVDGRFRVPIRSNNTYELKISFIGYQSIEKNLQVKDKDLAMDFVMYESPNILEEVVIKYKPALQIKKDTLLYQVDSFASGKERKLAELLKKLPGIDVTKDGEVIVNNKKVTKVLVEGKTFFDGRTKMAVENIPADAINEVQIIDGFNETSFLKEFIDSEDMAMNLVLKEDKKKFVFGDIEAGLGVEEKYRFHPSLFKYGPKFISNLIADYNNTPERSFTIRDYISFEGELTPEKFREILKSPVARFISQSDFNKNDHFFAGLNNQWNPDEKNELRLFAIGLKDDYESNMFSSRIYLANQNPERRVNSANSSSRLNLLKLNYKFTPQENFKLSFLAEYSGAKNTSKETNITMSDVESDYTSSNNLRDENLEISLDVAKKFTENNSAVANLAYYWYDSNKIQQWDSNINFYPNSLNLMTANRYLLQSPEVSKRNEFKYDIKDYYKPSRTNLLTSKIKGEINNIKINTGLGQLLDSDSLFEISNFNNFFSSTYANILLGLGYKQIFGDFNLNFDLDYQYLYWIDKFDDRRQSVVNQNLLPEFSLEWQRSDNFNISFSYSKERYAPFSFQRFPGLRLQDFNIIYGGQANLQQSISETFVLKASNYRPYGLSIYTSLSYSKYRNQIINSFNFSGISGSITPINVQDDGDRYNINLRLTYGRPYWKMSVNNIWSENSFPTFYNSILATNKAKTLISDFNMKTLFEDYPNIAIGLQNNFSINESLNFSNKTNLLDAEIQFNYDIKDWKIEGSYKQTLYNNLTESNKFDYNNIGASIFYNKEDSPWEFGVNGFNLGNSKRIISNSTSSQLFQESTTLLFPRTIMLNIFYKF</sequence>
<evidence type="ECO:0008006" key="3">
    <source>
        <dbReference type="Google" id="ProtNLM"/>
    </source>
</evidence>
<dbReference type="Pfam" id="PF13715">
    <property type="entry name" value="CarbopepD_reg_2"/>
    <property type="match status" value="1"/>
</dbReference>
<proteinExistence type="predicted"/>
<keyword evidence="2" id="KW-1185">Reference proteome</keyword>
<dbReference type="KEGG" id="mlt:VC82_914"/>
<dbReference type="SUPFAM" id="SSF49464">
    <property type="entry name" value="Carboxypeptidase regulatory domain-like"/>
    <property type="match status" value="1"/>
</dbReference>
<dbReference type="Proteomes" id="UP000032726">
    <property type="component" value="Chromosome"/>
</dbReference>